<dbReference type="PATRIC" id="fig|1204725.3.peg.124"/>
<protein>
    <submittedName>
        <fullName evidence="4">N-acetyltransferase GCN5</fullName>
    </submittedName>
</protein>
<dbReference type="PANTHER" id="PTHR43800">
    <property type="entry name" value="PEPTIDYL-LYSINE N-ACETYLTRANSFERASE YJAB"/>
    <property type="match status" value="1"/>
</dbReference>
<evidence type="ECO:0000313" key="5">
    <source>
        <dbReference type="Proteomes" id="UP000007360"/>
    </source>
</evidence>
<keyword evidence="1" id="KW-0808">Transferase</keyword>
<dbReference type="PANTHER" id="PTHR43800:SF1">
    <property type="entry name" value="PEPTIDYL-LYSINE N-ACETYLTRANSFERASE YJAB"/>
    <property type="match status" value="1"/>
</dbReference>
<dbReference type="Gene3D" id="3.40.630.30">
    <property type="match status" value="1"/>
</dbReference>
<dbReference type="SUPFAM" id="SSF55729">
    <property type="entry name" value="Acyl-CoA N-acyltransferases (Nat)"/>
    <property type="match status" value="1"/>
</dbReference>
<evidence type="ECO:0000256" key="1">
    <source>
        <dbReference type="ARBA" id="ARBA00022679"/>
    </source>
</evidence>
<proteinExistence type="predicted"/>
<dbReference type="AlphaFoldDB" id="K2QF75"/>
<keyword evidence="2" id="KW-0012">Acyltransferase</keyword>
<accession>K2QF75</accession>
<keyword evidence="5" id="KW-1185">Reference proteome</keyword>
<dbReference type="RefSeq" id="WP_004029304.1">
    <property type="nucleotide sequence ID" value="NZ_AMPO01000001.1"/>
</dbReference>
<gene>
    <name evidence="4" type="ORF">A994_00630</name>
</gene>
<evidence type="ECO:0000256" key="2">
    <source>
        <dbReference type="ARBA" id="ARBA00023315"/>
    </source>
</evidence>
<evidence type="ECO:0000313" key="4">
    <source>
        <dbReference type="EMBL" id="EKF86746.1"/>
    </source>
</evidence>
<comment type="caution">
    <text evidence="4">The sequence shown here is derived from an EMBL/GenBank/DDBJ whole genome shotgun (WGS) entry which is preliminary data.</text>
</comment>
<reference evidence="4 5" key="1">
    <citation type="journal article" date="2012" name="J. Bacteriol.">
        <title>Draft genome sequence of Methanobacterium formicicum DSM 3637, an archaebacterium isolated from the methane producer amoeba Pelomyxa palustris.</title>
        <authorList>
            <person name="Gutierrez G."/>
        </authorList>
    </citation>
    <scope>NUCLEOTIDE SEQUENCE [LARGE SCALE GENOMIC DNA]</scope>
    <source>
        <strain evidence="5">DSM 3637 / PP1</strain>
    </source>
</reference>
<dbReference type="InterPro" id="IPR000182">
    <property type="entry name" value="GNAT_dom"/>
</dbReference>
<dbReference type="EMBL" id="AMPO01000001">
    <property type="protein sequence ID" value="EKF86746.1"/>
    <property type="molecule type" value="Genomic_DNA"/>
</dbReference>
<feature type="domain" description="N-acetyltransferase" evidence="3">
    <location>
        <begin position="58"/>
        <end position="203"/>
    </location>
</feature>
<organism evidence="4 5">
    <name type="scientific">Methanobacterium formicicum (strain DSM 3637 / PP1)</name>
    <dbReference type="NCBI Taxonomy" id="1204725"/>
    <lineage>
        <taxon>Archaea</taxon>
        <taxon>Methanobacteriati</taxon>
        <taxon>Methanobacteriota</taxon>
        <taxon>Methanomada group</taxon>
        <taxon>Methanobacteria</taxon>
        <taxon>Methanobacteriales</taxon>
        <taxon>Methanobacteriaceae</taxon>
        <taxon>Methanobacterium</taxon>
    </lineage>
</organism>
<sequence length="203" mass="24137">MSIKTSIREHFTNNHLNLINHFENASFKNHWDYFFQDNPELYSNQNYFEDGSKLKGDLVFRRFNWKDLDECAALFKKVFSADPWFDEWVSLDQSRKYLKELIQNPVFEGFLMCEGSKIVAVCLGHRRSWWMGKEFFVDEFFVENGRQGNGIGTKTVDYLVEILREDGYTRLTLLTNKNIPAETFYLKNGFYNNEKRTVMVKTI</sequence>
<dbReference type="InterPro" id="IPR016181">
    <property type="entry name" value="Acyl_CoA_acyltransferase"/>
</dbReference>
<dbReference type="PROSITE" id="PS51186">
    <property type="entry name" value="GNAT"/>
    <property type="match status" value="1"/>
</dbReference>
<dbReference type="GO" id="GO:0016747">
    <property type="term" value="F:acyltransferase activity, transferring groups other than amino-acyl groups"/>
    <property type="evidence" value="ECO:0007669"/>
    <property type="project" value="InterPro"/>
</dbReference>
<evidence type="ECO:0000259" key="3">
    <source>
        <dbReference type="PROSITE" id="PS51186"/>
    </source>
</evidence>
<dbReference type="Pfam" id="PF00583">
    <property type="entry name" value="Acetyltransf_1"/>
    <property type="match status" value="1"/>
</dbReference>
<dbReference type="OrthoDB" id="38613at2157"/>
<dbReference type="Proteomes" id="UP000007360">
    <property type="component" value="Unassembled WGS sequence"/>
</dbReference>
<dbReference type="CDD" id="cd04301">
    <property type="entry name" value="NAT_SF"/>
    <property type="match status" value="1"/>
</dbReference>
<name>K2QF75_METFP</name>